<dbReference type="Gene3D" id="3.40.710.10">
    <property type="entry name" value="DD-peptidase/beta-lactamase superfamily"/>
    <property type="match status" value="1"/>
</dbReference>
<gene>
    <name evidence="2" type="ORF">H7F21_13085</name>
</gene>
<dbReference type="InterPro" id="IPR001466">
    <property type="entry name" value="Beta-lactam-related"/>
</dbReference>
<dbReference type="SUPFAM" id="SSF56601">
    <property type="entry name" value="beta-lactamase/transpeptidase-like"/>
    <property type="match status" value="1"/>
</dbReference>
<keyword evidence="3" id="KW-1185">Reference proteome</keyword>
<proteinExistence type="predicted"/>
<feature type="domain" description="Beta-lactamase-related" evidence="1">
    <location>
        <begin position="40"/>
        <end position="349"/>
    </location>
</feature>
<dbReference type="Proteomes" id="UP000533900">
    <property type="component" value="Unassembled WGS sequence"/>
</dbReference>
<dbReference type="PANTHER" id="PTHR46825:SF9">
    <property type="entry name" value="BETA-LACTAMASE-RELATED DOMAIN-CONTAINING PROTEIN"/>
    <property type="match status" value="1"/>
</dbReference>
<dbReference type="PANTHER" id="PTHR46825">
    <property type="entry name" value="D-ALANYL-D-ALANINE-CARBOXYPEPTIDASE/ENDOPEPTIDASE AMPH"/>
    <property type="match status" value="1"/>
</dbReference>
<evidence type="ECO:0000259" key="1">
    <source>
        <dbReference type="Pfam" id="PF00144"/>
    </source>
</evidence>
<comment type="caution">
    <text evidence="2">The sequence shown here is derived from an EMBL/GenBank/DDBJ whole genome shotgun (WGS) entry which is preliminary data.</text>
</comment>
<dbReference type="InterPro" id="IPR050491">
    <property type="entry name" value="AmpC-like"/>
</dbReference>
<accession>A0A842IVR1</accession>
<protein>
    <submittedName>
        <fullName evidence="2">Beta-lactamase family protein</fullName>
    </submittedName>
</protein>
<dbReference type="RefSeq" id="WP_185789751.1">
    <property type="nucleotide sequence ID" value="NZ_JACLCP010000004.1"/>
</dbReference>
<sequence length="567" mass="63113">MKNSLVVLLSFIMSISFSQGIQKRQITEAQIDAVFSQWDTPDKPGIAVGILNNGKIVHNKGYGLANLEHQVPINPQTRFHIGDIAKEFTVYALLLLEQRGQVSLDDDIRKYVPALASMPHAISIQQLIHHTSGLNNIEVSKALAGWRSDDVFTKEQAYAMILNQANTLPKSVSIQSHSDAGFMILEDLITIISKIAYRDFVSKEIFEPLGMVNSVFDTNGTVIPNKAQGYFAHNDNFVSSMLSPSQTITSDLYTTVGDMCLWAKELSDPKIGTKQMVEKFDSLSIVNNKEVDQTNTALYTGGHRFWNFRGAKKLYHVEVASGYASKLIRYPDYDLAIIIMGNDGAYNGYAGTGASALYIEDFLDTRSERITKIASKKLSKKELTAFEGDYWDIDNHNSRKIQIVNDTLRYSRGPQNESALVPLTNNTFKMVTGAEVIVSFDSKAIPKTMSVNVGDDTFQLISYNTNANWSRDLSSFTGNYYATALNTSYSFSIDKGNLILKHPRIGSVQLSPRITNVFTGDQRHFSSLEFQRNTNGSIKGFKLSTAGVADIWFQKQSLANESLVKTK</sequence>
<evidence type="ECO:0000313" key="3">
    <source>
        <dbReference type="Proteomes" id="UP000533900"/>
    </source>
</evidence>
<dbReference type="Pfam" id="PF00144">
    <property type="entry name" value="Beta-lactamase"/>
    <property type="match status" value="1"/>
</dbReference>
<reference evidence="2" key="1">
    <citation type="submission" date="2020-08" db="EMBL/GenBank/DDBJ databases">
        <title>Winogradskyella ouciana sp. nov., isolated from the hadal seawater of the Mariana Trench.</title>
        <authorList>
            <person name="He X."/>
        </authorList>
    </citation>
    <scope>NUCLEOTIDE SEQUENCE [LARGE SCALE GENOMIC DNA]</scope>
    <source>
        <strain evidence="2">KCTC 52348</strain>
    </source>
</reference>
<name>A0A842IVR1_9FLAO</name>
<evidence type="ECO:0000313" key="2">
    <source>
        <dbReference type="EMBL" id="MBC2846034.1"/>
    </source>
</evidence>
<organism evidence="2 3">
    <name type="scientific">Winogradskyella flava</name>
    <dbReference type="NCBI Taxonomy" id="1884876"/>
    <lineage>
        <taxon>Bacteria</taxon>
        <taxon>Pseudomonadati</taxon>
        <taxon>Bacteroidota</taxon>
        <taxon>Flavobacteriia</taxon>
        <taxon>Flavobacteriales</taxon>
        <taxon>Flavobacteriaceae</taxon>
        <taxon>Winogradskyella</taxon>
    </lineage>
</organism>
<dbReference type="AlphaFoldDB" id="A0A842IVR1"/>
<dbReference type="InterPro" id="IPR012338">
    <property type="entry name" value="Beta-lactam/transpept-like"/>
</dbReference>
<dbReference type="EMBL" id="JACLCP010000004">
    <property type="protein sequence ID" value="MBC2846034.1"/>
    <property type="molecule type" value="Genomic_DNA"/>
</dbReference>